<sequence>MRIAITGASGNAGTALLRNLQRQLARKPGSLQLTGISRRLPDTSRAPYAGVAWHTLDVGLESHRPRLESALAGVDCVVHLAWQIQPNRDLDQLYRTNVTGTANVVEAARKAGVKQVVCASSVGAYSKAPKDRRSDESWPATGIAGSHYSRHKAAQEEVLDKFAAAEPGIAVARLRPGLIFQRDAGSEIGRYFLGPVIPRFLPKRPWIPLLPAPDNLIFQAVHADDVAEAYWRVIDQRASGAFNIAAEPVLSPQELARIVRARRIFPLPMGMLHKLVGLAWRLRLLPTDSGWVEMAAGVPVMDTDRARRILGWEAEHSSVEAVLDVLEGMGAGEGVAPSPVLKPRGIPLKNQAPPLRRR</sequence>
<protein>
    <submittedName>
        <fullName evidence="2">Short chain dehydrogenase family protein</fullName>
    </submittedName>
</protein>
<keyword evidence="3" id="KW-1185">Reference proteome</keyword>
<dbReference type="InterPro" id="IPR001509">
    <property type="entry name" value="Epimerase_deHydtase"/>
</dbReference>
<dbReference type="SUPFAM" id="SSF51735">
    <property type="entry name" value="NAD(P)-binding Rossmann-fold domains"/>
    <property type="match status" value="1"/>
</dbReference>
<dbReference type="Pfam" id="PF01370">
    <property type="entry name" value="Epimerase"/>
    <property type="match status" value="1"/>
</dbReference>
<dbReference type="OrthoDB" id="3338687at2"/>
<reference evidence="3" key="1">
    <citation type="journal article" date="2014" name="Genome Announc.">
        <title>Genome Sequence of Arthrobacter siccitolerans 4J27, a Xeroprotectant-Producing Desiccation-Tolerant Microorganism.</title>
        <authorList>
            <person name="Manzanera M."/>
            <person name="Santa-Cruz-Calvo L."/>
            <person name="Vilchez J.I."/>
            <person name="Garcia-Fontana C."/>
            <person name="Silva-Castro G.A."/>
            <person name="Calvo C."/>
            <person name="Gonzalez-Lopez J."/>
        </authorList>
    </citation>
    <scope>NUCLEOTIDE SEQUENCE [LARGE SCALE GENOMIC DNA]</scope>
    <source>
        <strain evidence="3">4J27</strain>
    </source>
</reference>
<evidence type="ECO:0000259" key="1">
    <source>
        <dbReference type="Pfam" id="PF01370"/>
    </source>
</evidence>
<comment type="caution">
    <text evidence="2">The sequence shown here is derived from an EMBL/GenBank/DDBJ whole genome shotgun (WGS) entry which is preliminary data.</text>
</comment>
<dbReference type="Gene3D" id="3.40.50.720">
    <property type="entry name" value="NAD(P)-binding Rossmann-like Domain"/>
    <property type="match status" value="1"/>
</dbReference>
<dbReference type="STRING" id="861266.ARTSIC4J27_3744"/>
<dbReference type="InterPro" id="IPR050177">
    <property type="entry name" value="Lipid_A_modif_metabolic_enz"/>
</dbReference>
<dbReference type="Proteomes" id="UP000035722">
    <property type="component" value="Unassembled WGS sequence"/>
</dbReference>
<dbReference type="RefSeq" id="WP_050056576.1">
    <property type="nucleotide sequence ID" value="NZ_CAQI01000053.1"/>
</dbReference>
<organism evidence="2 3">
    <name type="scientific">Pseudarthrobacter siccitolerans</name>
    <dbReference type="NCBI Taxonomy" id="861266"/>
    <lineage>
        <taxon>Bacteria</taxon>
        <taxon>Bacillati</taxon>
        <taxon>Actinomycetota</taxon>
        <taxon>Actinomycetes</taxon>
        <taxon>Micrococcales</taxon>
        <taxon>Micrococcaceae</taxon>
        <taxon>Pseudarthrobacter</taxon>
    </lineage>
</organism>
<dbReference type="PANTHER" id="PTHR43245">
    <property type="entry name" value="BIFUNCTIONAL POLYMYXIN RESISTANCE PROTEIN ARNA"/>
    <property type="match status" value="1"/>
</dbReference>
<gene>
    <name evidence="2" type="ORF">ARTSIC4J27_3744</name>
</gene>
<accession>A0A024H6V8</accession>
<dbReference type="InterPro" id="IPR036291">
    <property type="entry name" value="NAD(P)-bd_dom_sf"/>
</dbReference>
<proteinExistence type="predicted"/>
<feature type="domain" description="NAD-dependent epimerase/dehydratase" evidence="1">
    <location>
        <begin position="3"/>
        <end position="245"/>
    </location>
</feature>
<dbReference type="EMBL" id="CAQI01000053">
    <property type="protein sequence ID" value="CCQ47748.1"/>
    <property type="molecule type" value="Genomic_DNA"/>
</dbReference>
<evidence type="ECO:0000313" key="2">
    <source>
        <dbReference type="EMBL" id="CCQ47748.1"/>
    </source>
</evidence>
<name>A0A024H6V8_9MICC</name>
<dbReference type="AlphaFoldDB" id="A0A024H6V8"/>
<evidence type="ECO:0000313" key="3">
    <source>
        <dbReference type="Proteomes" id="UP000035722"/>
    </source>
</evidence>